<feature type="transmembrane region" description="Helical" evidence="1">
    <location>
        <begin position="12"/>
        <end position="32"/>
    </location>
</feature>
<evidence type="ECO:0000313" key="4">
    <source>
        <dbReference type="Proteomes" id="UP000008514"/>
    </source>
</evidence>
<keyword evidence="4" id="KW-1185">Reference proteome</keyword>
<dbReference type="KEGG" id="ptq:P700755_003769"/>
<dbReference type="InterPro" id="IPR010559">
    <property type="entry name" value="Sig_transdc_His_kin_internal"/>
</dbReference>
<feature type="transmembrane region" description="Helical" evidence="1">
    <location>
        <begin position="52"/>
        <end position="76"/>
    </location>
</feature>
<protein>
    <submittedName>
        <fullName evidence="3">Two-component sensor histidine kinase LytS-like protein</fullName>
    </submittedName>
</protein>
<evidence type="ECO:0000256" key="1">
    <source>
        <dbReference type="SAM" id="Phobius"/>
    </source>
</evidence>
<dbReference type="EMBL" id="CP003879">
    <property type="protein sequence ID" value="AFU70348.1"/>
    <property type="molecule type" value="Genomic_DNA"/>
</dbReference>
<dbReference type="GO" id="GO:0016020">
    <property type="term" value="C:membrane"/>
    <property type="evidence" value="ECO:0007669"/>
    <property type="project" value="InterPro"/>
</dbReference>
<keyword evidence="1" id="KW-1133">Transmembrane helix</keyword>
<accession>K4IKL5</accession>
<dbReference type="STRING" id="313595.P700755_003769"/>
<dbReference type="SUPFAM" id="SSF55874">
    <property type="entry name" value="ATPase domain of HSP90 chaperone/DNA topoisomerase II/histidine kinase"/>
    <property type="match status" value="1"/>
</dbReference>
<keyword evidence="1" id="KW-0472">Membrane</keyword>
<organism evidence="3 4">
    <name type="scientific">Psychroflexus torquis (strain ATCC 700755 / CIP 106069 / ACAM 623)</name>
    <dbReference type="NCBI Taxonomy" id="313595"/>
    <lineage>
        <taxon>Bacteria</taxon>
        <taxon>Pseudomonadati</taxon>
        <taxon>Bacteroidota</taxon>
        <taxon>Flavobacteriia</taxon>
        <taxon>Flavobacteriales</taxon>
        <taxon>Flavobacteriaceae</taxon>
        <taxon>Psychroflexus</taxon>
    </lineage>
</organism>
<dbReference type="InterPro" id="IPR036890">
    <property type="entry name" value="HATPase_C_sf"/>
</dbReference>
<dbReference type="OrthoDB" id="9809908at2"/>
<reference evidence="3" key="1">
    <citation type="submission" date="2006-03" db="EMBL/GenBank/DDBJ databases">
        <authorList>
            <person name="Bowman J."/>
            <person name="Ferriera S."/>
            <person name="Johnson J."/>
            <person name="Kravitz S."/>
            <person name="Halpern A."/>
            <person name="Remington K."/>
            <person name="Beeson K."/>
            <person name="Tran B."/>
            <person name="Rogers Y.-H."/>
            <person name="Friedman R."/>
            <person name="Venter J.C."/>
        </authorList>
    </citation>
    <scope>NUCLEOTIDE SEQUENCE [LARGE SCALE GENOMIC DNA]</scope>
    <source>
        <strain evidence="3">ATCC 700755</strain>
    </source>
</reference>
<dbReference type="AlphaFoldDB" id="K4IKL5"/>
<dbReference type="InterPro" id="IPR050640">
    <property type="entry name" value="Bact_2-comp_sensor_kinase"/>
</dbReference>
<keyword evidence="1" id="KW-0812">Transmembrane</keyword>
<name>K4IKL5_PSYTT</name>
<dbReference type="Gene3D" id="3.30.565.10">
    <property type="entry name" value="Histidine kinase-like ATPase, C-terminal domain"/>
    <property type="match status" value="1"/>
</dbReference>
<evidence type="ECO:0000313" key="3">
    <source>
        <dbReference type="EMBL" id="AFU70348.1"/>
    </source>
</evidence>
<dbReference type="PANTHER" id="PTHR34220:SF7">
    <property type="entry name" value="SENSOR HISTIDINE KINASE YPDA"/>
    <property type="match status" value="1"/>
</dbReference>
<dbReference type="Proteomes" id="UP000008514">
    <property type="component" value="Chromosome"/>
</dbReference>
<dbReference type="eggNOG" id="COG2972">
    <property type="taxonomic scope" value="Bacteria"/>
</dbReference>
<dbReference type="RefSeq" id="WP_015025888.1">
    <property type="nucleotide sequence ID" value="NC_018721.1"/>
</dbReference>
<dbReference type="HOGENOM" id="CLU_020473_1_0_10"/>
<sequence>MAPRYLKKGSFVKQGLYILGTLLVCAFIFSLNSNINEGNQLQLMTTEPEKSFFIPSYLIHVYLFFITYLVSMPFYLSLGWFEQQSKIDKLESETLRTELDSLKNQINPHFFFNTLNNLYSLSLSNSEKAPKAILKLSELMRYVIYDPSKPYVTIQEEMDYLDNYFEIQKIRLSNKTEIQFESKIDELSYPVLPLLFINLLENAFKHGAESMIKGGYIHCSLQLQKGKLQFHVKNKYENNKQKQEEKGLINLKRRLNLAYSEVHSLTIKDENGICDVSLTIDKIDEVSHS</sequence>
<dbReference type="PANTHER" id="PTHR34220">
    <property type="entry name" value="SENSOR HISTIDINE KINASE YPDA"/>
    <property type="match status" value="1"/>
</dbReference>
<dbReference type="GO" id="GO:0000155">
    <property type="term" value="F:phosphorelay sensor kinase activity"/>
    <property type="evidence" value="ECO:0007669"/>
    <property type="project" value="InterPro"/>
</dbReference>
<reference evidence="3" key="2">
    <citation type="submission" date="2012-09" db="EMBL/GenBank/DDBJ databases">
        <title>The complete sequence of Psychroflexus torquis an extreme psychrophile from sea-ice that is stimulated by light.</title>
        <authorList>
            <person name="Feng S."/>
            <person name="Powell S.M."/>
            <person name="Bowman J.P."/>
        </authorList>
    </citation>
    <scope>NUCLEOTIDE SEQUENCE [LARGE SCALE GENOMIC DNA]</scope>
    <source>
        <strain evidence="3">ATCC 700755</strain>
    </source>
</reference>
<proteinExistence type="predicted"/>
<dbReference type="Pfam" id="PF06580">
    <property type="entry name" value="His_kinase"/>
    <property type="match status" value="1"/>
</dbReference>
<feature type="domain" description="Signal transduction histidine kinase internal region" evidence="2">
    <location>
        <begin position="98"/>
        <end position="175"/>
    </location>
</feature>
<evidence type="ECO:0000259" key="2">
    <source>
        <dbReference type="Pfam" id="PF06580"/>
    </source>
</evidence>
<gene>
    <name evidence="3" type="ordered locus">P700755_003769</name>
</gene>